<dbReference type="PANTHER" id="PTHR30561:SF1">
    <property type="entry name" value="MULTIDRUG TRANSPORTER EMRE"/>
    <property type="match status" value="1"/>
</dbReference>
<feature type="transmembrane region" description="Helical" evidence="8">
    <location>
        <begin position="33"/>
        <end position="52"/>
    </location>
</feature>
<evidence type="ECO:0000256" key="8">
    <source>
        <dbReference type="SAM" id="Phobius"/>
    </source>
</evidence>
<accession>A0ABV0J6Q2</accession>
<dbReference type="Proteomes" id="UP001464891">
    <property type="component" value="Unassembled WGS sequence"/>
</dbReference>
<feature type="transmembrane region" description="Helical" evidence="8">
    <location>
        <begin position="87"/>
        <end position="105"/>
    </location>
</feature>
<dbReference type="EMBL" id="JAMPKM010000005">
    <property type="protein sequence ID" value="MEP0817457.1"/>
    <property type="molecule type" value="Genomic_DNA"/>
</dbReference>
<dbReference type="SUPFAM" id="SSF103481">
    <property type="entry name" value="Multidrug resistance efflux transporter EmrE"/>
    <property type="match status" value="1"/>
</dbReference>
<keyword evidence="3" id="KW-1003">Cell membrane</keyword>
<dbReference type="InterPro" id="IPR037185">
    <property type="entry name" value="EmrE-like"/>
</dbReference>
<keyword evidence="10" id="KW-1185">Reference proteome</keyword>
<evidence type="ECO:0000256" key="7">
    <source>
        <dbReference type="RuleBase" id="RU003942"/>
    </source>
</evidence>
<keyword evidence="5 8" id="KW-1133">Transmembrane helix</keyword>
<dbReference type="Pfam" id="PF00893">
    <property type="entry name" value="Multi_Drug_Res"/>
    <property type="match status" value="1"/>
</dbReference>
<keyword evidence="6 8" id="KW-0472">Membrane</keyword>
<protein>
    <submittedName>
        <fullName evidence="9">Multidrug efflux SMR transporter</fullName>
    </submittedName>
</protein>
<comment type="subcellular location">
    <subcellularLocation>
        <location evidence="1 7">Cell membrane</location>
        <topology evidence="1 7">Multi-pass membrane protein</topology>
    </subcellularLocation>
</comment>
<keyword evidence="2" id="KW-0813">Transport</keyword>
<name>A0ABV0J6Q2_9CYAN</name>
<dbReference type="RefSeq" id="WP_190435438.1">
    <property type="nucleotide sequence ID" value="NZ_JAMPKM010000005.1"/>
</dbReference>
<evidence type="ECO:0000256" key="6">
    <source>
        <dbReference type="ARBA" id="ARBA00023136"/>
    </source>
</evidence>
<evidence type="ECO:0000256" key="1">
    <source>
        <dbReference type="ARBA" id="ARBA00004651"/>
    </source>
</evidence>
<dbReference type="PANTHER" id="PTHR30561">
    <property type="entry name" value="SMR FAMILY PROTON-DEPENDENT DRUG EFFLUX TRANSPORTER SUGE"/>
    <property type="match status" value="1"/>
</dbReference>
<feature type="transmembrane region" description="Helical" evidence="8">
    <location>
        <begin position="59"/>
        <end position="81"/>
    </location>
</feature>
<reference evidence="9 10" key="1">
    <citation type="submission" date="2022-04" db="EMBL/GenBank/DDBJ databases">
        <title>Positive selection, recombination, and allopatry shape intraspecific diversity of widespread and dominant cyanobacteria.</title>
        <authorList>
            <person name="Wei J."/>
            <person name="Shu W."/>
            <person name="Hu C."/>
        </authorList>
    </citation>
    <scope>NUCLEOTIDE SEQUENCE [LARGE SCALE GENOMIC DNA]</scope>
    <source>
        <strain evidence="9 10">GB2-A4</strain>
    </source>
</reference>
<keyword evidence="4 7" id="KW-0812">Transmembrane</keyword>
<evidence type="ECO:0000313" key="9">
    <source>
        <dbReference type="EMBL" id="MEP0817457.1"/>
    </source>
</evidence>
<comment type="similarity">
    <text evidence="7">Belongs to the drug/metabolite transporter (DMT) superfamily. Small multidrug resistance (SMR) (TC 2.A.7.1) family.</text>
</comment>
<evidence type="ECO:0000256" key="5">
    <source>
        <dbReference type="ARBA" id="ARBA00022989"/>
    </source>
</evidence>
<comment type="caution">
    <text evidence="9">The sequence shown here is derived from an EMBL/GenBank/DDBJ whole genome shotgun (WGS) entry which is preliminary data.</text>
</comment>
<gene>
    <name evidence="9" type="ORF">NC998_10155</name>
</gene>
<proteinExistence type="inferred from homology"/>
<organism evidence="9 10">
    <name type="scientific">Trichocoleus desertorum GB2-A4</name>
    <dbReference type="NCBI Taxonomy" id="2933944"/>
    <lineage>
        <taxon>Bacteria</taxon>
        <taxon>Bacillati</taxon>
        <taxon>Cyanobacteriota</taxon>
        <taxon>Cyanophyceae</taxon>
        <taxon>Leptolyngbyales</taxon>
        <taxon>Trichocoleusaceae</taxon>
        <taxon>Trichocoleus</taxon>
    </lineage>
</organism>
<evidence type="ECO:0000256" key="4">
    <source>
        <dbReference type="ARBA" id="ARBA00022692"/>
    </source>
</evidence>
<dbReference type="Gene3D" id="1.10.3730.20">
    <property type="match status" value="1"/>
</dbReference>
<dbReference type="InterPro" id="IPR045324">
    <property type="entry name" value="Small_multidrug_res"/>
</dbReference>
<sequence>MDQSWVFLASAILCELIATLCLKKTNGFVNSKYLLGSVIGYPAAFICFGFSLKGIEVSVAYAIWSAIGIVGTTILGAALFGESLSNFKLACILLILFGIIGLNVAKR</sequence>
<evidence type="ECO:0000313" key="10">
    <source>
        <dbReference type="Proteomes" id="UP001464891"/>
    </source>
</evidence>
<evidence type="ECO:0000256" key="3">
    <source>
        <dbReference type="ARBA" id="ARBA00022475"/>
    </source>
</evidence>
<dbReference type="InterPro" id="IPR000390">
    <property type="entry name" value="Small_drug/metabolite_transptr"/>
</dbReference>
<evidence type="ECO:0000256" key="2">
    <source>
        <dbReference type="ARBA" id="ARBA00022448"/>
    </source>
</evidence>